<dbReference type="GO" id="GO:0046464">
    <property type="term" value="P:acylglycerol catabolic process"/>
    <property type="evidence" value="ECO:0007669"/>
    <property type="project" value="TreeGrafter"/>
</dbReference>
<proteinExistence type="predicted"/>
<dbReference type="PANTHER" id="PTHR43798">
    <property type="entry name" value="MONOACYLGLYCEROL LIPASE"/>
    <property type="match status" value="1"/>
</dbReference>
<dbReference type="InterPro" id="IPR050266">
    <property type="entry name" value="AB_hydrolase_sf"/>
</dbReference>
<name>A0AB39UTJ1_9GAMM</name>
<evidence type="ECO:0000313" key="2">
    <source>
        <dbReference type="EMBL" id="XDT71604.1"/>
    </source>
</evidence>
<dbReference type="InterPro" id="IPR029058">
    <property type="entry name" value="AB_hydrolase_fold"/>
</dbReference>
<dbReference type="GO" id="GO:0016020">
    <property type="term" value="C:membrane"/>
    <property type="evidence" value="ECO:0007669"/>
    <property type="project" value="TreeGrafter"/>
</dbReference>
<feature type="domain" description="AB hydrolase-1" evidence="1">
    <location>
        <begin position="69"/>
        <end position="298"/>
    </location>
</feature>
<dbReference type="Gene3D" id="3.40.50.1820">
    <property type="entry name" value="alpha/beta hydrolase"/>
    <property type="match status" value="1"/>
</dbReference>
<sequence>MKHRNLILVSGLLILVLAGFAALQHYRYALYDAAMSMEASRAGLTKGHITVDGIDWAYYRGPEHPGAETVVMIHGFAAYKENWLRYARYFTDRYNVIAPDLPGHGETSSPLDLDYSIETQAGRVKAFLDALGVKQAHLVGNSMGGAISAVFGAQWPERTLTLTLIDPAGVFDAPSLLDQELAAGRNPLIVKEPSDFGRLLDFALEKKPFIPWPISQVAAEKSMARKTVNDKIFHDISRERPRIRDFKEGLKLIRAPTLILWGDQDRVINVKNGEIFDQLIPNSKLVVMKGIGHAPMIEVPEEAARLTLDWIAQATSAQKP</sequence>
<dbReference type="EMBL" id="CP154858">
    <property type="protein sequence ID" value="XDT71604.1"/>
    <property type="molecule type" value="Genomic_DNA"/>
</dbReference>
<dbReference type="SUPFAM" id="SSF53474">
    <property type="entry name" value="alpha/beta-Hydrolases"/>
    <property type="match status" value="1"/>
</dbReference>
<dbReference type="KEGG" id="tcd:AAIA72_12400"/>
<dbReference type="AlphaFoldDB" id="A0AB39UTJ1"/>
<dbReference type="PANTHER" id="PTHR43798:SF5">
    <property type="entry name" value="MONOACYLGLYCEROL LIPASE ABHD6"/>
    <property type="match status" value="1"/>
</dbReference>
<dbReference type="PRINTS" id="PR00111">
    <property type="entry name" value="ABHYDROLASE"/>
</dbReference>
<dbReference type="Pfam" id="PF00561">
    <property type="entry name" value="Abhydrolase_1"/>
    <property type="match status" value="1"/>
</dbReference>
<dbReference type="GO" id="GO:0047372">
    <property type="term" value="F:monoacylglycerol lipase activity"/>
    <property type="evidence" value="ECO:0007669"/>
    <property type="project" value="TreeGrafter"/>
</dbReference>
<evidence type="ECO:0000259" key="1">
    <source>
        <dbReference type="Pfam" id="PF00561"/>
    </source>
</evidence>
<gene>
    <name evidence="2" type="ORF">AAIA72_12400</name>
</gene>
<dbReference type="InterPro" id="IPR000073">
    <property type="entry name" value="AB_hydrolase_1"/>
</dbReference>
<organism evidence="2">
    <name type="scientific">Thermohahella caldifontis</name>
    <dbReference type="NCBI Taxonomy" id="3142973"/>
    <lineage>
        <taxon>Bacteria</taxon>
        <taxon>Pseudomonadati</taxon>
        <taxon>Pseudomonadota</taxon>
        <taxon>Gammaproteobacteria</taxon>
        <taxon>Oceanospirillales</taxon>
        <taxon>Hahellaceae</taxon>
        <taxon>Thermohahella</taxon>
    </lineage>
</organism>
<keyword evidence="2" id="KW-0378">Hydrolase</keyword>
<protein>
    <submittedName>
        <fullName evidence="2">Alpha/beta hydrolase</fullName>
    </submittedName>
</protein>
<dbReference type="RefSeq" id="WP_369600631.1">
    <property type="nucleotide sequence ID" value="NZ_CP154858.1"/>
</dbReference>
<accession>A0AB39UTJ1</accession>
<reference evidence="2" key="1">
    <citation type="submission" date="2024-05" db="EMBL/GenBank/DDBJ databases">
        <title>Genome sequencing of novel strain.</title>
        <authorList>
            <person name="Ganbat D."/>
            <person name="Ganbat S."/>
            <person name="Lee S.-J."/>
        </authorList>
    </citation>
    <scope>NUCLEOTIDE SEQUENCE</scope>
    <source>
        <strain evidence="2">SMD15-11</strain>
    </source>
</reference>